<feature type="transmembrane region" description="Helical" evidence="6">
    <location>
        <begin position="401"/>
        <end position="422"/>
    </location>
</feature>
<dbReference type="SUPFAM" id="SSF50630">
    <property type="entry name" value="Acid proteases"/>
    <property type="match status" value="1"/>
</dbReference>
<comment type="similarity">
    <text evidence="1">Belongs to the peptidase A1 family.</text>
</comment>
<evidence type="ECO:0000313" key="9">
    <source>
        <dbReference type="Proteomes" id="UP001642464"/>
    </source>
</evidence>
<feature type="compositionally biased region" description="Basic residues" evidence="5">
    <location>
        <begin position="437"/>
        <end position="447"/>
    </location>
</feature>
<feature type="region of interest" description="Disordered" evidence="5">
    <location>
        <begin position="430"/>
        <end position="502"/>
    </location>
</feature>
<feature type="region of interest" description="Disordered" evidence="5">
    <location>
        <begin position="366"/>
        <end position="392"/>
    </location>
</feature>
<organism evidence="8 9">
    <name type="scientific">Durusdinium trenchii</name>
    <dbReference type="NCBI Taxonomy" id="1381693"/>
    <lineage>
        <taxon>Eukaryota</taxon>
        <taxon>Sar</taxon>
        <taxon>Alveolata</taxon>
        <taxon>Dinophyceae</taxon>
        <taxon>Suessiales</taxon>
        <taxon>Symbiodiniaceae</taxon>
        <taxon>Durusdinium</taxon>
    </lineage>
</organism>
<dbReference type="PANTHER" id="PTHR13683:SF375">
    <property type="entry name" value="PEPTIDASE A1 DOMAIN-CONTAINING PROTEIN"/>
    <property type="match status" value="1"/>
</dbReference>
<keyword evidence="3" id="KW-0732">Signal</keyword>
<dbReference type="Pfam" id="PF00026">
    <property type="entry name" value="Asp"/>
    <property type="match status" value="1"/>
</dbReference>
<keyword evidence="2" id="KW-0645">Protease</keyword>
<evidence type="ECO:0000256" key="2">
    <source>
        <dbReference type="ARBA" id="ARBA00022670"/>
    </source>
</evidence>
<evidence type="ECO:0000256" key="5">
    <source>
        <dbReference type="SAM" id="MobiDB-lite"/>
    </source>
</evidence>
<evidence type="ECO:0000256" key="1">
    <source>
        <dbReference type="ARBA" id="ARBA00007447"/>
    </source>
</evidence>
<keyword evidence="6" id="KW-0812">Transmembrane</keyword>
<dbReference type="InterPro" id="IPR033121">
    <property type="entry name" value="PEPTIDASE_A1"/>
</dbReference>
<comment type="caution">
    <text evidence="8">The sequence shown here is derived from an EMBL/GenBank/DDBJ whole genome shotgun (WGS) entry which is preliminary data.</text>
</comment>
<evidence type="ECO:0000259" key="7">
    <source>
        <dbReference type="PROSITE" id="PS51767"/>
    </source>
</evidence>
<evidence type="ECO:0000256" key="6">
    <source>
        <dbReference type="SAM" id="Phobius"/>
    </source>
</evidence>
<evidence type="ECO:0000313" key="8">
    <source>
        <dbReference type="EMBL" id="CAK9081748.1"/>
    </source>
</evidence>
<feature type="domain" description="Peptidase A1" evidence="7">
    <location>
        <begin position="40"/>
        <end position="363"/>
    </location>
</feature>
<feature type="compositionally biased region" description="Polar residues" evidence="5">
    <location>
        <begin position="379"/>
        <end position="390"/>
    </location>
</feature>
<name>A0ABP0Q0E7_9DINO</name>
<sequence length="502" mass="54836">MNHGNVRAQDADVGPRRLYDAERRIQSARLYGNVVSYQYYYIDILVGTPLPQRASVIADTGSTICAFTCTGCQSCGHHLDANFDFSLSTSAQWMPCDKTCSTCRHNKCAYRQSYTEGSSIEGIRFTDYVSLGDEFQQNPAVKVHMGCHTRETRLFVTQKANGIMGLAPSSSSPTILQEIFKDRAHVNAAIFSMCLAPEGGLLTVGGYNASLAAHVDWIPMRPQQFYGITLSKLAVEGGIELGTGFGRTFVDSGTTYTYLPNSLYRQLRDSVKAVCEQKCGQPAGNTCWKVSGSLEAFPRIVFTFSKNTVMFWPASSYLYRKTGDLHCLGFESNGAVPETVLGATFMINQMVVFDTQSSRLGLAHSQCPSFTQRPKPPQSVRSGNGLNTPHQKGKPAVAETLFAAFSLLFVMLGLCLVARNLLRAYGLSRRDMEKSGSPRRVRARKLGRSSPVDEEMQSLAADDTSDDNVTRVPLEAWLSATGAESDSPTAGSGPCLSEQEGR</sequence>
<keyword evidence="6" id="KW-1133">Transmembrane helix</keyword>
<accession>A0ABP0Q0E7</accession>
<dbReference type="InterPro" id="IPR001461">
    <property type="entry name" value="Aspartic_peptidase_A1"/>
</dbReference>
<keyword evidence="9" id="KW-1185">Reference proteome</keyword>
<proteinExistence type="inferred from homology"/>
<protein>
    <submittedName>
        <fullName evidence="8">Aspartic proteinase 36</fullName>
    </submittedName>
</protein>
<dbReference type="InterPro" id="IPR021109">
    <property type="entry name" value="Peptidase_aspartic_dom_sf"/>
</dbReference>
<evidence type="ECO:0000256" key="4">
    <source>
        <dbReference type="ARBA" id="ARBA00022801"/>
    </source>
</evidence>
<dbReference type="EMBL" id="CAXAMM010038884">
    <property type="protein sequence ID" value="CAK9081748.1"/>
    <property type="molecule type" value="Genomic_DNA"/>
</dbReference>
<keyword evidence="4" id="KW-0378">Hydrolase</keyword>
<dbReference type="PROSITE" id="PS51767">
    <property type="entry name" value="PEPTIDASE_A1"/>
    <property type="match status" value="1"/>
</dbReference>
<reference evidence="8 9" key="1">
    <citation type="submission" date="2024-02" db="EMBL/GenBank/DDBJ databases">
        <authorList>
            <person name="Chen Y."/>
            <person name="Shah S."/>
            <person name="Dougan E. K."/>
            <person name="Thang M."/>
            <person name="Chan C."/>
        </authorList>
    </citation>
    <scope>NUCLEOTIDE SEQUENCE [LARGE SCALE GENOMIC DNA]</scope>
</reference>
<dbReference type="Proteomes" id="UP001642464">
    <property type="component" value="Unassembled WGS sequence"/>
</dbReference>
<keyword evidence="6" id="KW-0472">Membrane</keyword>
<dbReference type="PANTHER" id="PTHR13683">
    <property type="entry name" value="ASPARTYL PROTEASES"/>
    <property type="match status" value="1"/>
</dbReference>
<gene>
    <name evidence="8" type="ORF">SCF082_LOCUS38886</name>
</gene>
<evidence type="ECO:0000256" key="3">
    <source>
        <dbReference type="ARBA" id="ARBA00022729"/>
    </source>
</evidence>
<dbReference type="Gene3D" id="2.40.70.10">
    <property type="entry name" value="Acid Proteases"/>
    <property type="match status" value="2"/>
</dbReference>